<proteinExistence type="predicted"/>
<evidence type="ECO:0000313" key="1">
    <source>
        <dbReference type="EMBL" id="MVN22038.1"/>
    </source>
</evidence>
<dbReference type="RefSeq" id="WP_157566918.1">
    <property type="nucleotide sequence ID" value="NZ_WPIK01000009.1"/>
</dbReference>
<reference evidence="1 2" key="1">
    <citation type="submission" date="2019-12" db="EMBL/GenBank/DDBJ databases">
        <title>Mucilaginibacter sp. HMF7410 genome sequencing and assembly.</title>
        <authorList>
            <person name="Kang H."/>
            <person name="Cha I."/>
            <person name="Kim H."/>
            <person name="Joh K."/>
        </authorList>
    </citation>
    <scope>NUCLEOTIDE SEQUENCE [LARGE SCALE GENOMIC DNA]</scope>
    <source>
        <strain evidence="1 2">HMF7410</strain>
    </source>
</reference>
<dbReference type="SUPFAM" id="SSF53756">
    <property type="entry name" value="UDP-Glycosyltransferase/glycogen phosphorylase"/>
    <property type="match status" value="1"/>
</dbReference>
<dbReference type="GO" id="GO:0006488">
    <property type="term" value="P:dolichol-linked oligosaccharide biosynthetic process"/>
    <property type="evidence" value="ECO:0007669"/>
    <property type="project" value="InterPro"/>
</dbReference>
<dbReference type="Gene3D" id="3.40.50.2000">
    <property type="entry name" value="Glycogen Phosphorylase B"/>
    <property type="match status" value="1"/>
</dbReference>
<sequence length="147" mass="16375">MKVLAIASAGGHWIQLLRLKPAFEGHSLVFMSTKLCFAETVKGYNFYRIPDANRREKLRLFYSMFCITKRIILLQPDLVITTGAAPGLLGIIAGKICGAKTVWIDSIANVEKISMSCKIASSFADRTYTQWPELTTEKIIFNGNVLS</sequence>
<evidence type="ECO:0000313" key="2">
    <source>
        <dbReference type="Proteomes" id="UP000462014"/>
    </source>
</evidence>
<dbReference type="Pfam" id="PF08660">
    <property type="entry name" value="Alg14"/>
    <property type="match status" value="1"/>
</dbReference>
<comment type="caution">
    <text evidence="1">The sequence shown here is derived from an EMBL/GenBank/DDBJ whole genome shotgun (WGS) entry which is preliminary data.</text>
</comment>
<accession>A0A7K1SXR3</accession>
<name>A0A7K1SXR3_9SPHI</name>
<organism evidence="1 2">
    <name type="scientific">Mucilaginibacter arboris</name>
    <dbReference type="NCBI Taxonomy" id="2682090"/>
    <lineage>
        <taxon>Bacteria</taxon>
        <taxon>Pseudomonadati</taxon>
        <taxon>Bacteroidota</taxon>
        <taxon>Sphingobacteriia</taxon>
        <taxon>Sphingobacteriales</taxon>
        <taxon>Sphingobacteriaceae</taxon>
        <taxon>Mucilaginibacter</taxon>
    </lineage>
</organism>
<dbReference type="InterPro" id="IPR013969">
    <property type="entry name" value="Oligosacch_biosynth_Alg14"/>
</dbReference>
<dbReference type="EMBL" id="WPIK01000009">
    <property type="protein sequence ID" value="MVN22038.1"/>
    <property type="molecule type" value="Genomic_DNA"/>
</dbReference>
<dbReference type="Proteomes" id="UP000462014">
    <property type="component" value="Unassembled WGS sequence"/>
</dbReference>
<gene>
    <name evidence="1" type="ORF">GO621_10890</name>
</gene>
<dbReference type="AlphaFoldDB" id="A0A7K1SXR3"/>
<keyword evidence="2" id="KW-1185">Reference proteome</keyword>
<protein>
    <submittedName>
        <fullName evidence="1">Oligosaccharide biosynthesis protein Alg14</fullName>
    </submittedName>
</protein>